<comment type="caution">
    <text evidence="3">The sequence shown here is derived from an EMBL/GenBank/DDBJ whole genome shotgun (WGS) entry which is preliminary data.</text>
</comment>
<proteinExistence type="predicted"/>
<sequence length="364" mass="40157">MPYQLTKNPVLCMDQLYHSTGTFHSPLQIAGKADSVSVVTKSSTKLHPVLMDSLDVQDKSQLIRWLISHLPGQPSRLHVCPCRPETFWPHPHTTNRGISVPSPSSAPLGQPASGSREVTLKEIQVNYSGIQNQCAKALSPHLLRRRIVAFSPFNMGAVSAIVEVTIIATYLCAVAVICFIQANTMSSRHTYYFCVFDMSQVFGSDMRPLAKPTDAGYGRDHQVIGGAIAEFEDVELEDAVQDDNQLMSLEWVGEFERIGGSLSIVCWLAMFTSTAPVSEQGLLMLRSPCSMDGTPTTTECYILVSRQGELSVTFEDGELAFRSKTILPRVERMVLTGEKDLLLLNEEHEIVWSSSGNAVFNCID</sequence>
<gene>
    <name evidence="3" type="ORF">R1sor_018730</name>
</gene>
<accession>A0ABD3IAK9</accession>
<organism evidence="3 4">
    <name type="scientific">Riccia sorocarpa</name>
    <dbReference type="NCBI Taxonomy" id="122646"/>
    <lineage>
        <taxon>Eukaryota</taxon>
        <taxon>Viridiplantae</taxon>
        <taxon>Streptophyta</taxon>
        <taxon>Embryophyta</taxon>
        <taxon>Marchantiophyta</taxon>
        <taxon>Marchantiopsida</taxon>
        <taxon>Marchantiidae</taxon>
        <taxon>Marchantiales</taxon>
        <taxon>Ricciaceae</taxon>
        <taxon>Riccia</taxon>
    </lineage>
</organism>
<feature type="transmembrane region" description="Helical" evidence="2">
    <location>
        <begin position="155"/>
        <end position="180"/>
    </location>
</feature>
<keyword evidence="4" id="KW-1185">Reference proteome</keyword>
<evidence type="ECO:0008006" key="5">
    <source>
        <dbReference type="Google" id="ProtNLM"/>
    </source>
</evidence>
<evidence type="ECO:0000256" key="2">
    <source>
        <dbReference type="SAM" id="Phobius"/>
    </source>
</evidence>
<name>A0ABD3IAK9_9MARC</name>
<protein>
    <recommendedName>
        <fullName evidence="5">Bulb-type lectin domain-containing protein</fullName>
    </recommendedName>
</protein>
<evidence type="ECO:0000256" key="1">
    <source>
        <dbReference type="SAM" id="MobiDB-lite"/>
    </source>
</evidence>
<keyword evidence="2" id="KW-0812">Transmembrane</keyword>
<keyword evidence="2" id="KW-1133">Transmembrane helix</keyword>
<dbReference type="Proteomes" id="UP001633002">
    <property type="component" value="Unassembled WGS sequence"/>
</dbReference>
<dbReference type="EMBL" id="JBJQOH010000001">
    <property type="protein sequence ID" value="KAL3700708.1"/>
    <property type="molecule type" value="Genomic_DNA"/>
</dbReference>
<reference evidence="3 4" key="1">
    <citation type="submission" date="2024-09" db="EMBL/GenBank/DDBJ databases">
        <title>Chromosome-scale assembly of Riccia sorocarpa.</title>
        <authorList>
            <person name="Paukszto L."/>
        </authorList>
    </citation>
    <scope>NUCLEOTIDE SEQUENCE [LARGE SCALE GENOMIC DNA]</scope>
    <source>
        <strain evidence="3">LP-2024</strain>
        <tissue evidence="3">Aerial parts of the thallus</tissue>
    </source>
</reference>
<feature type="region of interest" description="Disordered" evidence="1">
    <location>
        <begin position="93"/>
        <end position="113"/>
    </location>
</feature>
<keyword evidence="2" id="KW-0472">Membrane</keyword>
<dbReference type="AlphaFoldDB" id="A0ABD3IAK9"/>
<feature type="compositionally biased region" description="Polar residues" evidence="1">
    <location>
        <begin position="93"/>
        <end position="107"/>
    </location>
</feature>
<evidence type="ECO:0000313" key="4">
    <source>
        <dbReference type="Proteomes" id="UP001633002"/>
    </source>
</evidence>
<evidence type="ECO:0000313" key="3">
    <source>
        <dbReference type="EMBL" id="KAL3700708.1"/>
    </source>
</evidence>